<dbReference type="SMART" id="SM00345">
    <property type="entry name" value="HTH_GNTR"/>
    <property type="match status" value="1"/>
</dbReference>
<feature type="domain" description="HTH gntR-type" evidence="4">
    <location>
        <begin position="5"/>
        <end position="73"/>
    </location>
</feature>
<dbReference type="GO" id="GO:0003700">
    <property type="term" value="F:DNA-binding transcription factor activity"/>
    <property type="evidence" value="ECO:0007669"/>
    <property type="project" value="InterPro"/>
</dbReference>
<evidence type="ECO:0000259" key="4">
    <source>
        <dbReference type="PROSITE" id="PS50949"/>
    </source>
</evidence>
<dbReference type="SMART" id="SM00866">
    <property type="entry name" value="UTRA"/>
    <property type="match status" value="1"/>
</dbReference>
<dbReference type="InterPro" id="IPR050679">
    <property type="entry name" value="Bact_HTH_transcr_reg"/>
</dbReference>
<dbReference type="InterPro" id="IPR028978">
    <property type="entry name" value="Chorismate_lyase_/UTRA_dom_sf"/>
</dbReference>
<evidence type="ECO:0000313" key="5">
    <source>
        <dbReference type="EMBL" id="USV56179.1"/>
    </source>
</evidence>
<dbReference type="PANTHER" id="PTHR44846">
    <property type="entry name" value="MANNOSYL-D-GLYCERATE TRANSPORT/METABOLISM SYSTEM REPRESSOR MNGR-RELATED"/>
    <property type="match status" value="1"/>
</dbReference>
<gene>
    <name evidence="5" type="ORF">NHF51_12520</name>
</gene>
<dbReference type="Proteomes" id="UP001056890">
    <property type="component" value="Chromosome"/>
</dbReference>
<accession>A0AAE9MD26</accession>
<keyword evidence="6" id="KW-1185">Reference proteome</keyword>
<evidence type="ECO:0000256" key="1">
    <source>
        <dbReference type="ARBA" id="ARBA00023015"/>
    </source>
</evidence>
<dbReference type="RefSeq" id="WP_252994573.1">
    <property type="nucleotide sequence ID" value="NZ_CP099717.1"/>
</dbReference>
<proteinExistence type="predicted"/>
<dbReference type="CDD" id="cd07377">
    <property type="entry name" value="WHTH_GntR"/>
    <property type="match status" value="1"/>
</dbReference>
<dbReference type="PRINTS" id="PR00035">
    <property type="entry name" value="HTHGNTR"/>
</dbReference>
<evidence type="ECO:0000256" key="3">
    <source>
        <dbReference type="ARBA" id="ARBA00023163"/>
    </source>
</evidence>
<dbReference type="InterPro" id="IPR036390">
    <property type="entry name" value="WH_DNA-bd_sf"/>
</dbReference>
<dbReference type="AlphaFoldDB" id="A0AAE9MD26"/>
<evidence type="ECO:0000313" key="6">
    <source>
        <dbReference type="Proteomes" id="UP001056890"/>
    </source>
</evidence>
<dbReference type="EMBL" id="CP099717">
    <property type="protein sequence ID" value="USV56179.1"/>
    <property type="molecule type" value="Genomic_DNA"/>
</dbReference>
<dbReference type="PANTHER" id="PTHR44846:SF7">
    <property type="entry name" value="TRANSCRIPTIONAL REGULATOR OF 2-AMINOETHYLPHOSPHONATE DEGRADATION OPERONS-RELATED"/>
    <property type="match status" value="1"/>
</dbReference>
<name>A0AAE9MD26_9GAMM</name>
<dbReference type="Gene3D" id="3.40.1410.10">
    <property type="entry name" value="Chorismate lyase-like"/>
    <property type="match status" value="1"/>
</dbReference>
<dbReference type="GO" id="GO:0003677">
    <property type="term" value="F:DNA binding"/>
    <property type="evidence" value="ECO:0007669"/>
    <property type="project" value="UniProtKB-KW"/>
</dbReference>
<dbReference type="Pfam" id="PF07702">
    <property type="entry name" value="UTRA"/>
    <property type="match status" value="1"/>
</dbReference>
<keyword evidence="2" id="KW-0238">DNA-binding</keyword>
<evidence type="ECO:0000256" key="2">
    <source>
        <dbReference type="ARBA" id="ARBA00023125"/>
    </source>
</evidence>
<protein>
    <submittedName>
        <fullName evidence="5">GntR family transcriptional regulator</fullName>
    </submittedName>
</protein>
<dbReference type="Gene3D" id="1.10.10.10">
    <property type="entry name" value="Winged helix-like DNA-binding domain superfamily/Winged helix DNA-binding domain"/>
    <property type="match status" value="1"/>
</dbReference>
<dbReference type="GO" id="GO:0045892">
    <property type="term" value="P:negative regulation of DNA-templated transcription"/>
    <property type="evidence" value="ECO:0007669"/>
    <property type="project" value="TreeGrafter"/>
</dbReference>
<keyword evidence="1" id="KW-0805">Transcription regulation</keyword>
<keyword evidence="3" id="KW-0804">Transcription</keyword>
<dbReference type="PROSITE" id="PS50949">
    <property type="entry name" value="HTH_GNTR"/>
    <property type="match status" value="1"/>
</dbReference>
<organism evidence="5 6">
    <name type="scientific">Aeromonas encheleia</name>
    <dbReference type="NCBI Taxonomy" id="73010"/>
    <lineage>
        <taxon>Bacteria</taxon>
        <taxon>Pseudomonadati</taxon>
        <taxon>Pseudomonadota</taxon>
        <taxon>Gammaproteobacteria</taxon>
        <taxon>Aeromonadales</taxon>
        <taxon>Aeromonadaceae</taxon>
        <taxon>Aeromonas</taxon>
    </lineage>
</organism>
<dbReference type="SUPFAM" id="SSF46785">
    <property type="entry name" value="Winged helix' DNA-binding domain"/>
    <property type="match status" value="1"/>
</dbReference>
<dbReference type="Pfam" id="PF00392">
    <property type="entry name" value="GntR"/>
    <property type="match status" value="1"/>
</dbReference>
<reference evidence="5" key="1">
    <citation type="submission" date="2022-06" db="EMBL/GenBank/DDBJ databases">
        <title>Complete Genome of Aeromonas sp. Strain SOD01 Isolated from an Urban Freshwater Stream.</title>
        <authorList>
            <person name="Williams L.E."/>
            <person name="Brysgel T."/>
            <person name="Capestro E.M."/>
            <person name="Foltz G.V."/>
            <person name="Gardner A.E."/>
            <person name="Ingrassia J."/>
            <person name="Peterson E."/>
            <person name="Arruda J."/>
            <person name="Flaherty I."/>
            <person name="Hunt M."/>
            <person name="Pappas G."/>
            <person name="Ramsaran S."/>
            <person name="Rocha M."/>
        </authorList>
    </citation>
    <scope>NUCLEOTIDE SEQUENCE</scope>
    <source>
        <strain evidence="5">SOD01</strain>
    </source>
</reference>
<dbReference type="InterPro" id="IPR036388">
    <property type="entry name" value="WH-like_DNA-bd_sf"/>
</dbReference>
<sequence>MSNTIYTVEVAKLALDKWIAEHRLAPGSKLPSERALCEELNVKRMTLRQALLSLESDAIIFRKDRRGWFMTPPRFIYNPKSSSSFRIAAEEQGRIPSWGYLSKESLAEYDDRFADILFGGEKHPVYKITGWGALDEHRVFYHETYIHPDYAPGFIDHIGNDSLQTLWRTRFSQEVSTQRLTFSPVRIGADICRHLGCAPGSPALLVEKHRANGDGVVVHIDIEYWRFESVDFVIHL</sequence>
<dbReference type="SUPFAM" id="SSF64288">
    <property type="entry name" value="Chorismate lyase-like"/>
    <property type="match status" value="1"/>
</dbReference>
<dbReference type="InterPro" id="IPR011663">
    <property type="entry name" value="UTRA"/>
</dbReference>
<dbReference type="InterPro" id="IPR000524">
    <property type="entry name" value="Tscrpt_reg_HTH_GntR"/>
</dbReference>